<gene>
    <name evidence="1" type="ORF">SAMN05660462_02325</name>
</gene>
<evidence type="ECO:0008006" key="3">
    <source>
        <dbReference type="Google" id="ProtNLM"/>
    </source>
</evidence>
<evidence type="ECO:0000313" key="2">
    <source>
        <dbReference type="Proteomes" id="UP000198625"/>
    </source>
</evidence>
<protein>
    <recommendedName>
        <fullName evidence="3">AAA domain-containing protein</fullName>
    </recommendedName>
</protein>
<dbReference type="OrthoDB" id="9790407at2"/>
<dbReference type="SUPFAM" id="SSF52540">
    <property type="entry name" value="P-loop containing nucleoside triphosphate hydrolases"/>
    <property type="match status" value="1"/>
</dbReference>
<dbReference type="InterPro" id="IPR027417">
    <property type="entry name" value="P-loop_NTPase"/>
</dbReference>
<evidence type="ECO:0000313" key="1">
    <source>
        <dbReference type="EMBL" id="SDZ23798.1"/>
    </source>
</evidence>
<organism evidence="1 2">
    <name type="scientific">Proteiniborus ethanoligenes</name>
    <dbReference type="NCBI Taxonomy" id="415015"/>
    <lineage>
        <taxon>Bacteria</taxon>
        <taxon>Bacillati</taxon>
        <taxon>Bacillota</taxon>
        <taxon>Clostridia</taxon>
        <taxon>Eubacteriales</taxon>
        <taxon>Proteiniborus</taxon>
    </lineage>
</organism>
<keyword evidence="2" id="KW-1185">Reference proteome</keyword>
<dbReference type="Proteomes" id="UP000198625">
    <property type="component" value="Unassembled WGS sequence"/>
</dbReference>
<accession>A0A1H3RF04</accession>
<dbReference type="AlphaFoldDB" id="A0A1H3RF04"/>
<reference evidence="1 2" key="1">
    <citation type="submission" date="2016-10" db="EMBL/GenBank/DDBJ databases">
        <authorList>
            <person name="de Groot N.N."/>
        </authorList>
    </citation>
    <scope>NUCLEOTIDE SEQUENCE [LARGE SCALE GENOMIC DNA]</scope>
    <source>
        <strain evidence="1 2">DSM 21650</strain>
    </source>
</reference>
<dbReference type="EMBL" id="FNQE01000027">
    <property type="protein sequence ID" value="SDZ23798.1"/>
    <property type="molecule type" value="Genomic_DNA"/>
</dbReference>
<dbReference type="STRING" id="415015.SAMN05660462_02325"/>
<name>A0A1H3RF04_9FIRM</name>
<dbReference type="RefSeq" id="WP_091731437.1">
    <property type="nucleotide sequence ID" value="NZ_FNQE01000027.1"/>
</dbReference>
<sequence length="317" mass="38059">MKHQLIIVDGHSTVGKSTTSKSLYKQIAYQDKAYWLHEECQKHPIRFEEFEEGDIHTLDGMEINRKIMLQKWEKFREEIKLSKQVCITEGCFLHSVDRYLLNSAWNEEQIKDYFHQILEIIRPLNPLIIFLYRPDMKSSFEKAFKARGDWWKQLILSAPGPYGFFRTHEYTGDDSIFDSLAYEQEQMAKIFDVLSCNKLKIDTTDECWDGYVREITEAAGYKYYEEDNKMLEIEKYCGTYRLEEGEETWDISFDNETKQIYTSLFWPYMPMKYIGKEQFELISFPVILQFDFIEGKTRFMVSGNYDWKYNDKRFIKI</sequence>
<proteinExistence type="predicted"/>